<protein>
    <submittedName>
        <fullName evidence="1">Flagellar assembly protein FliH</fullName>
    </submittedName>
</protein>
<keyword evidence="1" id="KW-0282">Flagellum</keyword>
<gene>
    <name evidence="1" type="ORF">SAMN04487993_1001309</name>
</gene>
<proteinExistence type="predicted"/>
<organism evidence="1 2">
    <name type="scientific">Salipiger marinus</name>
    <dbReference type="NCBI Taxonomy" id="555512"/>
    <lineage>
        <taxon>Bacteria</taxon>
        <taxon>Pseudomonadati</taxon>
        <taxon>Pseudomonadota</taxon>
        <taxon>Alphaproteobacteria</taxon>
        <taxon>Rhodobacterales</taxon>
        <taxon>Roseobacteraceae</taxon>
        <taxon>Salipiger</taxon>
    </lineage>
</organism>
<sequence>MTRIRAFLEDFGGPRRDQEPVLAKASVAELETTKLEAFETGYRAGWDDAIKAQTEDQSRISSDFAQNLQDLSFTYHEAYRQVMNGMSPLLEEIVSALMPKVLAESLGLHVIEHLQRMAAEIGTLDVVISVAPGSAASVLPLLDRDFGFPLQIQEDPSLAEGQADIRFAEIERQVDLSGLAQDIAQAVHGFAQENRRKIAHG</sequence>
<dbReference type="STRING" id="555512.SAMN04487993_1001309"/>
<dbReference type="OrthoDB" id="7870971at2"/>
<keyword evidence="2" id="KW-1185">Reference proteome</keyword>
<dbReference type="Proteomes" id="UP000199093">
    <property type="component" value="Unassembled WGS sequence"/>
</dbReference>
<dbReference type="EMBL" id="FNEJ01000001">
    <property type="protein sequence ID" value="SDI15547.1"/>
    <property type="molecule type" value="Genomic_DNA"/>
</dbReference>
<dbReference type="AlphaFoldDB" id="A0A1G8I9K8"/>
<keyword evidence="1" id="KW-0966">Cell projection</keyword>
<dbReference type="RefSeq" id="WP_089842689.1">
    <property type="nucleotide sequence ID" value="NZ_FNEJ01000001.1"/>
</dbReference>
<name>A0A1G8I9K8_9RHOB</name>
<evidence type="ECO:0000313" key="1">
    <source>
        <dbReference type="EMBL" id="SDI15547.1"/>
    </source>
</evidence>
<keyword evidence="1" id="KW-0969">Cilium</keyword>
<evidence type="ECO:0000313" key="2">
    <source>
        <dbReference type="Proteomes" id="UP000199093"/>
    </source>
</evidence>
<reference evidence="1 2" key="1">
    <citation type="submission" date="2016-10" db="EMBL/GenBank/DDBJ databases">
        <authorList>
            <person name="de Groot N.N."/>
        </authorList>
    </citation>
    <scope>NUCLEOTIDE SEQUENCE [LARGE SCALE GENOMIC DNA]</scope>
    <source>
        <strain evidence="1 2">DSM 26424</strain>
    </source>
</reference>
<accession>A0A1G8I9K8</accession>